<feature type="signal peptide" evidence="6">
    <location>
        <begin position="1"/>
        <end position="19"/>
    </location>
</feature>
<dbReference type="KEGG" id="pmal:PMUG01_14070900"/>
<gene>
    <name evidence="7" type="primary">PmUG01_14070900</name>
    <name evidence="7" type="ORF">PMUG01_14070900</name>
</gene>
<dbReference type="RefSeq" id="XP_028864602.1">
    <property type="nucleotide sequence ID" value="XM_029008298.1"/>
</dbReference>
<dbReference type="AlphaFoldDB" id="A0A1D3TFB3"/>
<reference evidence="7 8" key="1">
    <citation type="submission" date="2016-06" db="EMBL/GenBank/DDBJ databases">
        <authorList>
            <consortium name="Pathogen Informatics"/>
        </authorList>
    </citation>
    <scope>NUCLEOTIDE SEQUENCE [LARGE SCALE GENOMIC DNA]</scope>
</reference>
<dbReference type="EMBL" id="LT594635">
    <property type="protein sequence ID" value="SCP03649.1"/>
    <property type="molecule type" value="Genomic_DNA"/>
</dbReference>
<dbReference type="GO" id="GO:0070475">
    <property type="term" value="P:rRNA base methylation"/>
    <property type="evidence" value="ECO:0007669"/>
    <property type="project" value="TreeGrafter"/>
</dbReference>
<evidence type="ECO:0000256" key="4">
    <source>
        <dbReference type="ARBA" id="ARBA00022691"/>
    </source>
</evidence>
<evidence type="ECO:0000256" key="6">
    <source>
        <dbReference type="SAM" id="SignalP"/>
    </source>
</evidence>
<dbReference type="Proteomes" id="UP000219813">
    <property type="component" value="Chromosome 14"/>
</dbReference>
<sequence length="555" mass="64028">MFHFLIIFLFLLNNDLIICFKIKNWKSQYVPRYSANTNNSPFEKGETNRYSFSFSLKNKEVHEQNESNIFDKSYVYHTPVLLEEVIRHIRYRDTYDQTGEDVSGGGSAHNDADIGVDVGTDVGVDVGTDVGVDVGTDVGVDVGTDIGISGGNSGNCTKLTPTVSSNNRWMTLNKHNERRPPIDSENEKAKKTNSSNFPYKEGANIFYLNDVRSIKEESNTNGEKEVGYYIDSTLGGGGHTLEILKNITECKVIGIDKDIESIYYNKVKLQNYLRQNRLTLIQGDYRNIIHLLSYHSLPLFNSYNGMIVDLGLSSHQLTCSKRGFSYKYNGILDMNMNKYTEREYIRRGMSKDKAIDHVSKNSVSDDSSKNYAFDDTPKSNSSKCINKHDRNMMNKIHVILNTYSFKKLKFIIETYGQEKKASKIARKIILWRKNNEKMITTTYELKEIILSTCKKNYKSNNKVLSRVFQSFRIYINDELKALKELLISAHKLLKHRSRLILISYHSLEYKCIQNYAENRKNWWKKINENPITPNEREIRLNNSSRSAKMTVFEKI</sequence>
<dbReference type="InterPro" id="IPR029063">
    <property type="entry name" value="SAM-dependent_MTases_sf"/>
</dbReference>
<comment type="similarity">
    <text evidence="1">Belongs to the methyltransferase superfamily. RsmH family.</text>
</comment>
<evidence type="ECO:0000313" key="8">
    <source>
        <dbReference type="Proteomes" id="UP000219813"/>
    </source>
</evidence>
<feature type="chain" id="PRO_5008921451" evidence="6">
    <location>
        <begin position="20"/>
        <end position="555"/>
    </location>
</feature>
<dbReference type="OrthoDB" id="439808at2759"/>
<evidence type="ECO:0000256" key="1">
    <source>
        <dbReference type="ARBA" id="ARBA00010396"/>
    </source>
</evidence>
<dbReference type="VEuPathDB" id="PlasmoDB:PmUG01_14070900"/>
<dbReference type="PANTHER" id="PTHR11265:SF0">
    <property type="entry name" value="12S RRNA N4-METHYLCYTIDINE METHYLTRANSFERASE"/>
    <property type="match status" value="1"/>
</dbReference>
<feature type="region of interest" description="Disordered" evidence="5">
    <location>
        <begin position="356"/>
        <end position="381"/>
    </location>
</feature>
<keyword evidence="4" id="KW-0949">S-adenosyl-L-methionine</keyword>
<dbReference type="GO" id="GO:0071424">
    <property type="term" value="F:rRNA (cytosine-N4-)-methyltransferase activity"/>
    <property type="evidence" value="ECO:0007669"/>
    <property type="project" value="TreeGrafter"/>
</dbReference>
<dbReference type="SUPFAM" id="SSF81799">
    <property type="entry name" value="Putative methyltransferase TM0872, insert domain"/>
    <property type="match status" value="1"/>
</dbReference>
<keyword evidence="6" id="KW-0732">Signal</keyword>
<proteinExistence type="inferred from homology"/>
<dbReference type="EC" id="2.1.1.-" evidence="7"/>
<name>A0A1D3TFB3_PLAMA</name>
<accession>A0A1D3TFB3</accession>
<dbReference type="HAMAP" id="MF_01007">
    <property type="entry name" value="16SrRNA_methyltr_H"/>
    <property type="match status" value="1"/>
</dbReference>
<keyword evidence="2 7" id="KW-0489">Methyltransferase</keyword>
<evidence type="ECO:0000256" key="3">
    <source>
        <dbReference type="ARBA" id="ARBA00022679"/>
    </source>
</evidence>
<dbReference type="SUPFAM" id="SSF53335">
    <property type="entry name" value="S-adenosyl-L-methionine-dependent methyltransferases"/>
    <property type="match status" value="1"/>
</dbReference>
<dbReference type="Pfam" id="PF01795">
    <property type="entry name" value="Methyltransf_5"/>
    <property type="match status" value="2"/>
</dbReference>
<dbReference type="GeneID" id="39872020"/>
<dbReference type="Gene3D" id="3.40.50.150">
    <property type="entry name" value="Vaccinia Virus protein VP39"/>
    <property type="match status" value="2"/>
</dbReference>
<dbReference type="InterPro" id="IPR002903">
    <property type="entry name" value="RsmH"/>
</dbReference>
<keyword evidence="8" id="KW-1185">Reference proteome</keyword>
<evidence type="ECO:0000256" key="2">
    <source>
        <dbReference type="ARBA" id="ARBA00022603"/>
    </source>
</evidence>
<protein>
    <submittedName>
        <fullName evidence="7">S-adenosyl-methyltransferase, putative</fullName>
        <ecNumber evidence="7">2.1.1.-</ecNumber>
    </submittedName>
</protein>
<keyword evidence="3 7" id="KW-0808">Transferase</keyword>
<evidence type="ECO:0000256" key="5">
    <source>
        <dbReference type="SAM" id="MobiDB-lite"/>
    </source>
</evidence>
<organism evidence="7 8">
    <name type="scientific">Plasmodium malariae</name>
    <dbReference type="NCBI Taxonomy" id="5858"/>
    <lineage>
        <taxon>Eukaryota</taxon>
        <taxon>Sar</taxon>
        <taxon>Alveolata</taxon>
        <taxon>Apicomplexa</taxon>
        <taxon>Aconoidasida</taxon>
        <taxon>Haemosporida</taxon>
        <taxon>Plasmodiidae</taxon>
        <taxon>Plasmodium</taxon>
        <taxon>Plasmodium (Plasmodium)</taxon>
    </lineage>
</organism>
<evidence type="ECO:0000313" key="7">
    <source>
        <dbReference type="EMBL" id="SCP03649.1"/>
    </source>
</evidence>
<dbReference type="InterPro" id="IPR023397">
    <property type="entry name" value="SAM-dep_MeTrfase_MraW_recog"/>
</dbReference>
<dbReference type="PANTHER" id="PTHR11265">
    <property type="entry name" value="S-ADENOSYL-METHYLTRANSFERASE MRAW"/>
    <property type="match status" value="1"/>
</dbReference>